<dbReference type="HAMAP" id="MF_01411">
    <property type="entry name" value="LPS_assembly_LptD"/>
    <property type="match status" value="1"/>
</dbReference>
<dbReference type="PANTHER" id="PTHR30189:SF1">
    <property type="entry name" value="LPS-ASSEMBLY PROTEIN LPTD"/>
    <property type="match status" value="1"/>
</dbReference>
<dbReference type="GO" id="GO:1990351">
    <property type="term" value="C:transporter complex"/>
    <property type="evidence" value="ECO:0007669"/>
    <property type="project" value="TreeGrafter"/>
</dbReference>
<evidence type="ECO:0000313" key="2">
    <source>
        <dbReference type="EMBL" id="VAV93445.1"/>
    </source>
</evidence>
<dbReference type="InterPro" id="IPR050218">
    <property type="entry name" value="LptD"/>
</dbReference>
<dbReference type="PANTHER" id="PTHR30189">
    <property type="entry name" value="LPS-ASSEMBLY PROTEIN"/>
    <property type="match status" value="1"/>
</dbReference>
<dbReference type="InterPro" id="IPR007543">
    <property type="entry name" value="LptD_C"/>
</dbReference>
<dbReference type="InterPro" id="IPR020889">
    <property type="entry name" value="LipoPS_assembly_LptD"/>
</dbReference>
<accession>A0A3B0SEP4</accession>
<name>A0A3B0SEP4_9ZZZZ</name>
<dbReference type="Pfam" id="PF04453">
    <property type="entry name" value="LptD"/>
    <property type="match status" value="1"/>
</dbReference>
<evidence type="ECO:0000259" key="1">
    <source>
        <dbReference type="Pfam" id="PF04453"/>
    </source>
</evidence>
<proteinExistence type="inferred from homology"/>
<dbReference type="GO" id="GO:0015920">
    <property type="term" value="P:lipopolysaccharide transport"/>
    <property type="evidence" value="ECO:0007669"/>
    <property type="project" value="InterPro"/>
</dbReference>
<dbReference type="AlphaFoldDB" id="A0A3B0SEP4"/>
<feature type="domain" description="LptD C-terminal" evidence="1">
    <location>
        <begin position="298"/>
        <end position="703"/>
    </location>
</feature>
<protein>
    <recommendedName>
        <fullName evidence="1">LptD C-terminal domain-containing protein</fullName>
    </recommendedName>
</protein>
<dbReference type="GO" id="GO:0043165">
    <property type="term" value="P:Gram-negative-bacterium-type cell outer membrane assembly"/>
    <property type="evidence" value="ECO:0007669"/>
    <property type="project" value="InterPro"/>
</dbReference>
<dbReference type="EMBL" id="UOEE01000166">
    <property type="protein sequence ID" value="VAV93445.1"/>
    <property type="molecule type" value="Genomic_DNA"/>
</dbReference>
<sequence length="768" mass="84875">MPKFSLSFLSLLFTSLLAVVFGSAALADEPEAASAFEQGAVFLEADEMFEDAETGRYIARGSVEARYQNRILRADEVIYFPNENRVHASGSVVVVEPDGTVSFADEVELNNDLVDGVALGFYSRMANQATIGATHAIHSDNGRRNTLKKAFYTACEACGGKDGKSGKPTWRLRAREAEQNLDDGMIYYRDAVFEVKGIPILYSPYFAHADPTVGRKSGLLFPNVGQSKKYGWYYEQPYYKTLSDSSDVTITPRVFTGKRPFIFSDYRKRFYSGSMRLRGGITQEQEFDGTGARFGNDTIRGYILGEGKFRLNKNWYWGFGAEAVSDDLLFLRYDIAYVDNIRGLFRNSSLRLSNQLFAVGQGTDYYASIAGIRYQGLQAADVDNQLPIVAPLVNAKKIISNNFAGGKLALSLNTAVLTRIDGIDSRRASTRLDWQRRFVSKQGIIAKPYAQLRGDYYNIENQAFIPDLGTSNQNLGRVLGVAGTEIRWPWLKAGKNINWIIEPIAHLSASPNGDNVGTFDIITVDNLGNTVRTPTSLLPNEDSITSDFDETNLFRPSRFAGYDQWEDGLRANVGGRISARWGQSGFTSLTAGRSFRSTTNTGFLTGSSLQGKTSDYVAGINFSTGTTLKISSHIRLDQDDFSVKRFDVSAVSAFNNDQLGPLRSVLHSVSANVRYSNTPANTLGVLVIDELIVGGQAFLTKNWGLSAGTTFDFEIDQNRNSFAGLVYADNCSRFELLFQRRNTIDRTLSTGNSIKFRFTLLSLGSFGG</sequence>
<reference evidence="2" key="1">
    <citation type="submission" date="2018-06" db="EMBL/GenBank/DDBJ databases">
        <authorList>
            <person name="Zhirakovskaya E."/>
        </authorList>
    </citation>
    <scope>NUCLEOTIDE SEQUENCE</scope>
</reference>
<gene>
    <name evidence="2" type="ORF">MNBD_ALPHA06-574</name>
</gene>
<dbReference type="GO" id="GO:0009279">
    <property type="term" value="C:cell outer membrane"/>
    <property type="evidence" value="ECO:0007669"/>
    <property type="project" value="InterPro"/>
</dbReference>
<organism evidence="2">
    <name type="scientific">hydrothermal vent metagenome</name>
    <dbReference type="NCBI Taxonomy" id="652676"/>
    <lineage>
        <taxon>unclassified sequences</taxon>
        <taxon>metagenomes</taxon>
        <taxon>ecological metagenomes</taxon>
    </lineage>
</organism>